<gene>
    <name evidence="2" type="ORF">LIER_16600</name>
</gene>
<dbReference type="EMBL" id="BAABME010003729">
    <property type="protein sequence ID" value="GAA0159927.1"/>
    <property type="molecule type" value="Genomic_DNA"/>
</dbReference>
<dbReference type="Pfam" id="PF13966">
    <property type="entry name" value="zf-RVT"/>
    <property type="match status" value="1"/>
</dbReference>
<evidence type="ECO:0000259" key="1">
    <source>
        <dbReference type="Pfam" id="PF13966"/>
    </source>
</evidence>
<name>A0AAV3QCN9_LITER</name>
<evidence type="ECO:0000313" key="2">
    <source>
        <dbReference type="EMBL" id="GAA0159927.1"/>
    </source>
</evidence>
<protein>
    <recommendedName>
        <fullName evidence="1">Reverse transcriptase zinc-binding domain-containing protein</fullName>
    </recommendedName>
</protein>
<dbReference type="SUPFAM" id="SSF56219">
    <property type="entry name" value="DNase I-like"/>
    <property type="match status" value="1"/>
</dbReference>
<sequence length="525" mass="61766">MFTVVYEANLKEERKILWDELKDWIGGMMDKPWMLIGDFNVVLDSDEALGGGPPDLVPVEEFRECMEALKHQFDNPGLSDHSLMVVMINKTELKFGGTFKFQSFWCKHPEYKGVIEECWREEVEAKCRVNWLALEDSSTRYFHQKMRGRYRHIKLLAIGNAEDVILIDRDKIAQEVFRFYEGLFGDSSTCLNEEDRVYASKATLRRLGTQEQNMLSVPTREEEVRSTLFSMADHRAPGPDDFIIEFYKNGWSVVGVDFTKVVREFFATGCMLKGINATAISLIPKKQELVYNYHKMEGSRRCAIKIDIMKVYDSVKWEFLWHTVEDVRCTNGWKWPVGRRGREAVSEVKKFVDELRLEDDWRLETKDRVKKWLPNMNTKCLLYQEEESQGHLFFECEYTKGVWRRVLNMVNLYRGTWAFDRELDWLLKVKVAGRLQGLLLIYMEENVYSARKRRVRDIYFLNMSKLEVCGGVLSMVKLYKGTWAFDRELDWLSKMKVGVLCYDIYGLARRNRRLYGKGSREQAAI</sequence>
<accession>A0AAV3QCN9</accession>
<reference evidence="2 3" key="1">
    <citation type="submission" date="2024-01" db="EMBL/GenBank/DDBJ databases">
        <title>The complete chloroplast genome sequence of Lithospermum erythrorhizon: insights into the phylogenetic relationship among Boraginaceae species and the maternal lineages of purple gromwells.</title>
        <authorList>
            <person name="Okada T."/>
            <person name="Watanabe K."/>
        </authorList>
    </citation>
    <scope>NUCLEOTIDE SEQUENCE [LARGE SCALE GENOMIC DNA]</scope>
</reference>
<dbReference type="Proteomes" id="UP001454036">
    <property type="component" value="Unassembled WGS sequence"/>
</dbReference>
<dbReference type="AlphaFoldDB" id="A0AAV3QCN9"/>
<dbReference type="InterPro" id="IPR036691">
    <property type="entry name" value="Endo/exonu/phosph_ase_sf"/>
</dbReference>
<proteinExistence type="predicted"/>
<feature type="domain" description="Reverse transcriptase zinc-binding" evidence="1">
    <location>
        <begin position="362"/>
        <end position="403"/>
    </location>
</feature>
<evidence type="ECO:0000313" key="3">
    <source>
        <dbReference type="Proteomes" id="UP001454036"/>
    </source>
</evidence>
<organism evidence="2 3">
    <name type="scientific">Lithospermum erythrorhizon</name>
    <name type="common">Purple gromwell</name>
    <name type="synonym">Lithospermum officinale var. erythrorhizon</name>
    <dbReference type="NCBI Taxonomy" id="34254"/>
    <lineage>
        <taxon>Eukaryota</taxon>
        <taxon>Viridiplantae</taxon>
        <taxon>Streptophyta</taxon>
        <taxon>Embryophyta</taxon>
        <taxon>Tracheophyta</taxon>
        <taxon>Spermatophyta</taxon>
        <taxon>Magnoliopsida</taxon>
        <taxon>eudicotyledons</taxon>
        <taxon>Gunneridae</taxon>
        <taxon>Pentapetalae</taxon>
        <taxon>asterids</taxon>
        <taxon>lamiids</taxon>
        <taxon>Boraginales</taxon>
        <taxon>Boraginaceae</taxon>
        <taxon>Boraginoideae</taxon>
        <taxon>Lithospermeae</taxon>
        <taxon>Lithospermum</taxon>
    </lineage>
</organism>
<dbReference type="InterPro" id="IPR026960">
    <property type="entry name" value="RVT-Znf"/>
</dbReference>
<keyword evidence="3" id="KW-1185">Reference proteome</keyword>
<comment type="caution">
    <text evidence="2">The sequence shown here is derived from an EMBL/GenBank/DDBJ whole genome shotgun (WGS) entry which is preliminary data.</text>
</comment>